<keyword evidence="3" id="KW-1185">Reference proteome</keyword>
<dbReference type="GeneID" id="34567257"/>
<feature type="region of interest" description="Disordered" evidence="1">
    <location>
        <begin position="174"/>
        <end position="266"/>
    </location>
</feature>
<dbReference type="EMBL" id="MJBS01000242">
    <property type="protein sequence ID" value="OHE90569.1"/>
    <property type="molecule type" value="Genomic_DNA"/>
</dbReference>
<protein>
    <submittedName>
        <fullName evidence="2">Uncharacterized protein</fullName>
    </submittedName>
</protein>
<evidence type="ECO:0000313" key="3">
    <source>
        <dbReference type="Proteomes" id="UP000176998"/>
    </source>
</evidence>
<dbReference type="Proteomes" id="UP000176998">
    <property type="component" value="Unassembled WGS sequence"/>
</dbReference>
<feature type="compositionally biased region" description="Basic and acidic residues" evidence="1">
    <location>
        <begin position="125"/>
        <end position="143"/>
    </location>
</feature>
<evidence type="ECO:0000313" key="2">
    <source>
        <dbReference type="EMBL" id="OHE90569.1"/>
    </source>
</evidence>
<accession>A0A1G4AN15</accession>
<organism evidence="2 3">
    <name type="scientific">Colletotrichum orchidophilum</name>
    <dbReference type="NCBI Taxonomy" id="1209926"/>
    <lineage>
        <taxon>Eukaryota</taxon>
        <taxon>Fungi</taxon>
        <taxon>Dikarya</taxon>
        <taxon>Ascomycota</taxon>
        <taxon>Pezizomycotina</taxon>
        <taxon>Sordariomycetes</taxon>
        <taxon>Hypocreomycetidae</taxon>
        <taxon>Glomerellales</taxon>
        <taxon>Glomerellaceae</taxon>
        <taxon>Colletotrichum</taxon>
    </lineage>
</organism>
<proteinExistence type="predicted"/>
<name>A0A1G4AN15_9PEZI</name>
<gene>
    <name evidence="2" type="ORF">CORC01_14136</name>
</gene>
<dbReference type="AlphaFoldDB" id="A0A1G4AN15"/>
<feature type="compositionally biased region" description="Basic and acidic residues" evidence="1">
    <location>
        <begin position="256"/>
        <end position="266"/>
    </location>
</feature>
<evidence type="ECO:0000256" key="1">
    <source>
        <dbReference type="SAM" id="MobiDB-lite"/>
    </source>
</evidence>
<comment type="caution">
    <text evidence="2">The sequence shown here is derived from an EMBL/GenBank/DDBJ whole genome shotgun (WGS) entry which is preliminary data.</text>
</comment>
<feature type="region of interest" description="Disordered" evidence="1">
    <location>
        <begin position="1"/>
        <end position="20"/>
    </location>
</feature>
<reference evidence="2 3" key="1">
    <citation type="submission" date="2016-09" db="EMBL/GenBank/DDBJ databases">
        <authorList>
            <person name="Capua I."/>
            <person name="De Benedictis P."/>
            <person name="Joannis T."/>
            <person name="Lombin L.H."/>
            <person name="Cattoli G."/>
        </authorList>
    </citation>
    <scope>NUCLEOTIDE SEQUENCE [LARGE SCALE GENOMIC DNA]</scope>
    <source>
        <strain evidence="2 3">IMI 309357</strain>
    </source>
</reference>
<feature type="region of interest" description="Disordered" evidence="1">
    <location>
        <begin position="58"/>
        <end position="77"/>
    </location>
</feature>
<feature type="compositionally biased region" description="Polar residues" evidence="1">
    <location>
        <begin position="231"/>
        <end position="247"/>
    </location>
</feature>
<sequence>MDPYYATGGRPGTTGSRTNHNDAKAGLACQTYVHGLRFAQNWLSRLAYARGDPSSRTAEIAKQAPARPLKPSLPFSSFYSTRAQDLRRRARQNGEGTGGDGEPASQQTDSCWTLDDGDPWPPPRQDLDAKPKPCRKEEGREKRVFSQHMTFESPAGIMEARERALLLRAIKTQKPLGRRPRDPPPICARGLGASRSSDRGRAEKRDDQGVEEETKTMIRYSETKPDGNATEGGNNAASPILFSSTGLRTWDLEAAEPDRGNDESPW</sequence>
<feature type="region of interest" description="Disordered" evidence="1">
    <location>
        <begin position="87"/>
        <end position="143"/>
    </location>
</feature>
<feature type="compositionally biased region" description="Basic and acidic residues" evidence="1">
    <location>
        <begin position="196"/>
        <end position="225"/>
    </location>
</feature>
<dbReference type="RefSeq" id="XP_022467746.1">
    <property type="nucleotide sequence ID" value="XM_022625747.1"/>
</dbReference>